<gene>
    <name evidence="2" type="ORF">GCM10022263_44050</name>
</gene>
<comment type="caution">
    <text evidence="2">The sequence shown here is derived from an EMBL/GenBank/DDBJ whole genome shotgun (WGS) entry which is preliminary data.</text>
</comment>
<evidence type="ECO:0000313" key="2">
    <source>
        <dbReference type="EMBL" id="GAA3552492.1"/>
    </source>
</evidence>
<evidence type="ECO:0000256" key="1">
    <source>
        <dbReference type="SAM" id="MobiDB-lite"/>
    </source>
</evidence>
<sequence length="97" mass="10271">MQQHLAPRFGIAILVLAATIGPYPPPPHASRPLERDDRRNAMKNGTATAPTSRTAPWMAATCATVRRPPDPGRGTAAPTGWQVTSATTTDTPLQVTS</sequence>
<feature type="compositionally biased region" description="Polar residues" evidence="1">
    <location>
        <begin position="81"/>
        <end position="97"/>
    </location>
</feature>
<proteinExistence type="predicted"/>
<feature type="compositionally biased region" description="Basic and acidic residues" evidence="1">
    <location>
        <begin position="31"/>
        <end position="40"/>
    </location>
</feature>
<protein>
    <recommendedName>
        <fullName evidence="4">Secreted protein</fullName>
    </recommendedName>
</protein>
<dbReference type="Proteomes" id="UP001500301">
    <property type="component" value="Unassembled WGS sequence"/>
</dbReference>
<evidence type="ECO:0008006" key="4">
    <source>
        <dbReference type="Google" id="ProtNLM"/>
    </source>
</evidence>
<evidence type="ECO:0000313" key="3">
    <source>
        <dbReference type="Proteomes" id="UP001500301"/>
    </source>
</evidence>
<dbReference type="RefSeq" id="WP_218233366.1">
    <property type="nucleotide sequence ID" value="NZ_BAABBB010000029.1"/>
</dbReference>
<feature type="compositionally biased region" description="Polar residues" evidence="1">
    <location>
        <begin position="43"/>
        <end position="54"/>
    </location>
</feature>
<name>A0ABP6WLR8_9ACTN</name>
<feature type="region of interest" description="Disordered" evidence="1">
    <location>
        <begin position="20"/>
        <end position="97"/>
    </location>
</feature>
<reference evidence="3" key="1">
    <citation type="journal article" date="2019" name="Int. J. Syst. Evol. Microbiol.">
        <title>The Global Catalogue of Microorganisms (GCM) 10K type strain sequencing project: providing services to taxonomists for standard genome sequencing and annotation.</title>
        <authorList>
            <consortium name="The Broad Institute Genomics Platform"/>
            <consortium name="The Broad Institute Genome Sequencing Center for Infectious Disease"/>
            <person name="Wu L."/>
            <person name="Ma J."/>
        </authorList>
    </citation>
    <scope>NUCLEOTIDE SEQUENCE [LARGE SCALE GENOMIC DNA]</scope>
    <source>
        <strain evidence="3">JCM 17460</strain>
    </source>
</reference>
<organism evidence="2 3">
    <name type="scientific">Nocardioides daeguensis</name>
    <dbReference type="NCBI Taxonomy" id="908359"/>
    <lineage>
        <taxon>Bacteria</taxon>
        <taxon>Bacillati</taxon>
        <taxon>Actinomycetota</taxon>
        <taxon>Actinomycetes</taxon>
        <taxon>Propionibacteriales</taxon>
        <taxon>Nocardioidaceae</taxon>
        <taxon>Nocardioides</taxon>
    </lineage>
</organism>
<keyword evidence="3" id="KW-1185">Reference proteome</keyword>
<dbReference type="EMBL" id="BAABBB010000029">
    <property type="protein sequence ID" value="GAA3552492.1"/>
    <property type="molecule type" value="Genomic_DNA"/>
</dbReference>
<accession>A0ABP6WLR8</accession>